<evidence type="ECO:0000256" key="1">
    <source>
        <dbReference type="SAM" id="Phobius"/>
    </source>
</evidence>
<protein>
    <recommendedName>
        <fullName evidence="5">PEP-CTERM protein-sorting domain-containing protein</fullName>
    </recommendedName>
</protein>
<sequence>MRLTSTFTLALLIVPSLCLSSPRAQALELSFITQYCNEQISTVDASTDTRMLQNISNSLMTDEPAFLDDALFLRRRTDNNLCPELEGISELSQEWLRPNRVSISEAAVVVAAVREDLYPGAASLLTGLGWTALGETITLGYVDGVADIPLYAGFVPAGPVALLGEGVNDLSTVSIHPPPSHYFFFQDPAAFEPETLALLQTVAVPEPSSIVLVFSAVISVLVVGCRRKCRKGISQPITTGVVIFTFLSVTFAHSAVAAPINGDFETDNVSGVDGWTPVLTGANSTIEQSSANPNGGSLHAEAYLISPSAQTGTAGMKQTNFSVVGGADYTLEVYARLPDGEVMQPNAPSYAGTSFVTAILWYNAGNFSLGQSYLFLTTELTDSYQLFDLAATAPATAVTADIMIYLQSGGIGGIEQTVWIDDVSFTAVPEPSGLLLVVSAACVLAFTRLRRR</sequence>
<dbReference type="EMBL" id="CAXAMM010038014">
    <property type="protein sequence ID" value="CAK9078078.1"/>
    <property type="molecule type" value="Genomic_DNA"/>
</dbReference>
<dbReference type="InterPro" id="IPR013424">
    <property type="entry name" value="Ice-binding_C"/>
</dbReference>
<keyword evidence="4" id="KW-1185">Reference proteome</keyword>
<organism evidence="3 4">
    <name type="scientific">Durusdinium trenchii</name>
    <dbReference type="NCBI Taxonomy" id="1381693"/>
    <lineage>
        <taxon>Eukaryota</taxon>
        <taxon>Sar</taxon>
        <taxon>Alveolata</taxon>
        <taxon>Dinophyceae</taxon>
        <taxon>Suessiales</taxon>
        <taxon>Symbiodiniaceae</taxon>
        <taxon>Durusdinium</taxon>
    </lineage>
</organism>
<reference evidence="3 4" key="1">
    <citation type="submission" date="2024-02" db="EMBL/GenBank/DDBJ databases">
        <authorList>
            <person name="Chen Y."/>
            <person name="Shah S."/>
            <person name="Dougan E. K."/>
            <person name="Thang M."/>
            <person name="Chan C."/>
        </authorList>
    </citation>
    <scope>NUCLEOTIDE SEQUENCE [LARGE SCALE GENOMIC DNA]</scope>
</reference>
<feature type="signal peptide" evidence="2">
    <location>
        <begin position="1"/>
        <end position="26"/>
    </location>
</feature>
<feature type="transmembrane region" description="Helical" evidence="1">
    <location>
        <begin position="208"/>
        <end position="225"/>
    </location>
</feature>
<keyword evidence="2" id="KW-0732">Signal</keyword>
<evidence type="ECO:0000313" key="4">
    <source>
        <dbReference type="Proteomes" id="UP001642464"/>
    </source>
</evidence>
<feature type="transmembrane region" description="Helical" evidence="1">
    <location>
        <begin position="432"/>
        <end position="449"/>
    </location>
</feature>
<proteinExistence type="predicted"/>
<keyword evidence="1" id="KW-0472">Membrane</keyword>
<keyword evidence="1" id="KW-0812">Transmembrane</keyword>
<dbReference type="Gene3D" id="2.60.120.260">
    <property type="entry name" value="Galactose-binding domain-like"/>
    <property type="match status" value="1"/>
</dbReference>
<feature type="chain" id="PRO_5047202345" description="PEP-CTERM protein-sorting domain-containing protein" evidence="2">
    <location>
        <begin position="27"/>
        <end position="452"/>
    </location>
</feature>
<evidence type="ECO:0008006" key="5">
    <source>
        <dbReference type="Google" id="ProtNLM"/>
    </source>
</evidence>
<dbReference type="Proteomes" id="UP001642464">
    <property type="component" value="Unassembled WGS sequence"/>
</dbReference>
<accession>A0ABP0PR66</accession>
<comment type="caution">
    <text evidence="3">The sequence shown here is derived from an EMBL/GenBank/DDBJ whole genome shotgun (WGS) entry which is preliminary data.</text>
</comment>
<evidence type="ECO:0000313" key="3">
    <source>
        <dbReference type="EMBL" id="CAK9078078.1"/>
    </source>
</evidence>
<name>A0ABP0PR66_9DINO</name>
<evidence type="ECO:0000256" key="2">
    <source>
        <dbReference type="SAM" id="SignalP"/>
    </source>
</evidence>
<keyword evidence="1" id="KW-1133">Transmembrane helix</keyword>
<feature type="transmembrane region" description="Helical" evidence="1">
    <location>
        <begin position="237"/>
        <end position="260"/>
    </location>
</feature>
<gene>
    <name evidence="3" type="ORF">SCF082_LOCUS37396</name>
</gene>
<dbReference type="NCBIfam" id="TIGR02595">
    <property type="entry name" value="PEP_CTERM"/>
    <property type="match status" value="1"/>
</dbReference>